<evidence type="ECO:0000313" key="2">
    <source>
        <dbReference type="Proteomes" id="UP000248536"/>
    </source>
</evidence>
<dbReference type="KEGG" id="spon:HME9304_02367"/>
<dbReference type="Proteomes" id="UP000248536">
    <property type="component" value="Chromosome"/>
</dbReference>
<dbReference type="AlphaFoldDB" id="A0A2Z4LUU7"/>
<dbReference type="RefSeq" id="WP_239023258.1">
    <property type="nucleotide sequence ID" value="NZ_CP030104.1"/>
</dbReference>
<dbReference type="InterPro" id="IPR026350">
    <property type="entry name" value="GxxExxY"/>
</dbReference>
<reference evidence="1 2" key="1">
    <citation type="submission" date="2018-06" db="EMBL/GenBank/DDBJ databases">
        <title>Spongiibacterium sp. HME9304 Genome sequencing and assembly.</title>
        <authorList>
            <person name="Kang H."/>
            <person name="Kim H."/>
            <person name="Joh K."/>
        </authorList>
    </citation>
    <scope>NUCLEOTIDE SEQUENCE [LARGE SCALE GENOMIC DNA]</scope>
    <source>
        <strain evidence="1 2">HME9304</strain>
    </source>
</reference>
<dbReference type="Pfam" id="PF13366">
    <property type="entry name" value="PDDEXK_3"/>
    <property type="match status" value="1"/>
</dbReference>
<accession>A0A2Z4LUU7</accession>
<protein>
    <recommendedName>
        <fullName evidence="3">GxxExxY protein</fullName>
    </recommendedName>
</protein>
<organism evidence="1 2">
    <name type="scientific">Flagellimonas maritima</name>
    <dbReference type="NCBI Taxonomy" id="1383885"/>
    <lineage>
        <taxon>Bacteria</taxon>
        <taxon>Pseudomonadati</taxon>
        <taxon>Bacteroidota</taxon>
        <taxon>Flavobacteriia</taxon>
        <taxon>Flavobacteriales</taxon>
        <taxon>Flavobacteriaceae</taxon>
        <taxon>Flagellimonas</taxon>
    </lineage>
</organism>
<evidence type="ECO:0000313" key="1">
    <source>
        <dbReference type="EMBL" id="AWX45354.1"/>
    </source>
</evidence>
<sequence>MSDKLLYKDESYFVIGLCMDVHNELGKGFSESVYADALEIELGINGVPYQKEVNYRINYKGKVLKHHYYADFVIDNKIILELKAIEKIASGHVK</sequence>
<dbReference type="NCBIfam" id="TIGR04256">
    <property type="entry name" value="GxxExxY"/>
    <property type="match status" value="1"/>
</dbReference>
<dbReference type="EMBL" id="CP030104">
    <property type="protein sequence ID" value="AWX45354.1"/>
    <property type="molecule type" value="Genomic_DNA"/>
</dbReference>
<proteinExistence type="predicted"/>
<gene>
    <name evidence="1" type="ORF">HME9304_02367</name>
</gene>
<evidence type="ECO:0008006" key="3">
    <source>
        <dbReference type="Google" id="ProtNLM"/>
    </source>
</evidence>
<name>A0A2Z4LUU7_9FLAO</name>
<keyword evidence="2" id="KW-1185">Reference proteome</keyword>